<evidence type="ECO:0000313" key="2">
    <source>
        <dbReference type="EMBL" id="KAB1252028.1"/>
    </source>
</evidence>
<keyword evidence="3" id="KW-1185">Reference proteome</keyword>
<dbReference type="EMBL" id="JWIN03000071">
    <property type="protein sequence ID" value="KAB1252028.1"/>
    <property type="molecule type" value="Genomic_DNA"/>
</dbReference>
<evidence type="ECO:0000256" key="1">
    <source>
        <dbReference type="SAM" id="MobiDB-lite"/>
    </source>
</evidence>
<evidence type="ECO:0000313" key="3">
    <source>
        <dbReference type="Proteomes" id="UP000299084"/>
    </source>
</evidence>
<feature type="region of interest" description="Disordered" evidence="1">
    <location>
        <begin position="62"/>
        <end position="155"/>
    </location>
</feature>
<dbReference type="Proteomes" id="UP000299084">
    <property type="component" value="Unassembled WGS sequence"/>
</dbReference>
<gene>
    <name evidence="2" type="ORF">Cadr_000030932</name>
</gene>
<accession>A0A5N4BZK7</accession>
<organism evidence="2 3">
    <name type="scientific">Camelus dromedarius</name>
    <name type="common">Dromedary</name>
    <name type="synonym">Arabian camel</name>
    <dbReference type="NCBI Taxonomy" id="9838"/>
    <lineage>
        <taxon>Eukaryota</taxon>
        <taxon>Metazoa</taxon>
        <taxon>Chordata</taxon>
        <taxon>Craniata</taxon>
        <taxon>Vertebrata</taxon>
        <taxon>Euteleostomi</taxon>
        <taxon>Mammalia</taxon>
        <taxon>Eutheria</taxon>
        <taxon>Laurasiatheria</taxon>
        <taxon>Artiodactyla</taxon>
        <taxon>Tylopoda</taxon>
        <taxon>Camelidae</taxon>
        <taxon>Camelus</taxon>
    </lineage>
</organism>
<comment type="caution">
    <text evidence="2">The sequence shown here is derived from an EMBL/GenBank/DDBJ whole genome shotgun (WGS) entry which is preliminary data.</text>
</comment>
<feature type="compositionally biased region" description="Pro residues" evidence="1">
    <location>
        <begin position="123"/>
        <end position="146"/>
    </location>
</feature>
<sequence length="155" mass="17577">MTVHFYINTVNIGIGSKYLKEEYRNSMPASSFQQQKLRVCEVCSATLVSMTMTVVLDHFGAKNCGEKQEKRNQGCDEEGERRDAGEAEQEVWIKNQRSQEVAFPDGVRRRSRSTSRERKVFPVPVPRQTPAPPKPLRAPQPGPPPGIQDRSSKYK</sequence>
<feature type="compositionally biased region" description="Basic and acidic residues" evidence="1">
    <location>
        <begin position="64"/>
        <end position="85"/>
    </location>
</feature>
<protein>
    <submittedName>
        <fullName evidence="2">Putative RNA-binding protein Luc7-like 1</fullName>
    </submittedName>
</protein>
<proteinExistence type="predicted"/>
<dbReference type="AlphaFoldDB" id="A0A5N4BZK7"/>
<reference evidence="2 3" key="1">
    <citation type="journal article" date="2019" name="Mol. Ecol. Resour.">
        <title>Improving Illumina assemblies with Hi-C and long reads: an example with the North African dromedary.</title>
        <authorList>
            <person name="Elbers J.P."/>
            <person name="Rogers M.F."/>
            <person name="Perelman P.L."/>
            <person name="Proskuryakova A.A."/>
            <person name="Serdyukova N.A."/>
            <person name="Johnson W.E."/>
            <person name="Horin P."/>
            <person name="Corander J."/>
            <person name="Murphy D."/>
            <person name="Burger P.A."/>
        </authorList>
    </citation>
    <scope>NUCLEOTIDE SEQUENCE [LARGE SCALE GENOMIC DNA]</scope>
    <source>
        <strain evidence="2">Drom800</strain>
        <tissue evidence="2">Blood</tissue>
    </source>
</reference>
<name>A0A5N4BZK7_CAMDR</name>